<gene>
    <name evidence="1" type="ordered locus">Celal_2803</name>
</gene>
<dbReference type="AlphaFoldDB" id="E6XCU3"/>
<sequence length="147" mass="16488">MAKIISVNLTSIPECINVSDNISDITVETKIEFHPLDISLGMEYCLHVYIYDIHGDLDTPFVLPNWDESDVNPISLGRKDDYLGGKKTIITATPEIMIFKTPIALHLGHVNRDTNYISRKLKAFTTITPAISSASKWSEPFTSQIIH</sequence>
<reference evidence="1 2" key="1">
    <citation type="journal article" date="2010" name="Stand. Genomic Sci.">
        <title>Complete genome sequence of Cellulophaga algicola type strain (IC166).</title>
        <authorList>
            <person name="Abt B."/>
            <person name="Lu M."/>
            <person name="Misra M."/>
            <person name="Han C."/>
            <person name="Nolan M."/>
            <person name="Lucas S."/>
            <person name="Hammon N."/>
            <person name="Deshpande S."/>
            <person name="Cheng J.F."/>
            <person name="Tapia R."/>
            <person name="Goodwin L."/>
            <person name="Pitluck S."/>
            <person name="Liolios K."/>
            <person name="Pagani I."/>
            <person name="Ivanova N."/>
            <person name="Mavromatis K."/>
            <person name="Ovchinikova G."/>
            <person name="Pati A."/>
            <person name="Chen A."/>
            <person name="Palaniappan K."/>
            <person name="Land M."/>
            <person name="Hauser L."/>
            <person name="Chang Y.J."/>
            <person name="Jeffries C.D."/>
            <person name="Detter J.C."/>
            <person name="Brambilla E."/>
            <person name="Rohde M."/>
            <person name="Tindall B.J."/>
            <person name="Goker M."/>
            <person name="Woyke T."/>
            <person name="Bristow J."/>
            <person name="Eisen J.A."/>
            <person name="Markowitz V."/>
            <person name="Hugenholtz P."/>
            <person name="Kyrpides N.C."/>
            <person name="Klenk H.P."/>
            <person name="Lapidus A."/>
        </authorList>
    </citation>
    <scope>NUCLEOTIDE SEQUENCE [LARGE SCALE GENOMIC DNA]</scope>
    <source>
        <strain evidence="2">DSM 14237 / IC166 / ACAM 630</strain>
    </source>
</reference>
<dbReference type="HOGENOM" id="CLU_1764730_0_0_10"/>
<dbReference type="KEGG" id="cao:Celal_2803"/>
<evidence type="ECO:0000313" key="2">
    <source>
        <dbReference type="Proteomes" id="UP000008634"/>
    </source>
</evidence>
<proteinExistence type="predicted"/>
<name>E6XCU3_CELAD</name>
<organism evidence="1 2">
    <name type="scientific">Cellulophaga algicola (strain DSM 14237 / IC166 / ACAM 630)</name>
    <dbReference type="NCBI Taxonomy" id="688270"/>
    <lineage>
        <taxon>Bacteria</taxon>
        <taxon>Pseudomonadati</taxon>
        <taxon>Bacteroidota</taxon>
        <taxon>Flavobacteriia</taxon>
        <taxon>Flavobacteriales</taxon>
        <taxon>Flavobacteriaceae</taxon>
        <taxon>Cellulophaga</taxon>
    </lineage>
</organism>
<dbReference type="Proteomes" id="UP000008634">
    <property type="component" value="Chromosome"/>
</dbReference>
<evidence type="ECO:0000313" key="1">
    <source>
        <dbReference type="EMBL" id="ADV50084.1"/>
    </source>
</evidence>
<dbReference type="EMBL" id="CP002453">
    <property type="protein sequence ID" value="ADV50084.1"/>
    <property type="molecule type" value="Genomic_DNA"/>
</dbReference>
<dbReference type="RefSeq" id="WP_013551553.1">
    <property type="nucleotide sequence ID" value="NC_014934.1"/>
</dbReference>
<protein>
    <submittedName>
        <fullName evidence="1">Uncharacterized protein</fullName>
    </submittedName>
</protein>
<dbReference type="OrthoDB" id="1162358at2"/>
<keyword evidence="2" id="KW-1185">Reference proteome</keyword>
<accession>E6XCU3</accession>
<dbReference type="STRING" id="688270.Celal_2803"/>